<dbReference type="PANTHER" id="PTHR42776">
    <property type="entry name" value="SERINE PEPTIDASE S9 FAMILY MEMBER"/>
    <property type="match status" value="1"/>
</dbReference>
<dbReference type="Pfam" id="PF00326">
    <property type="entry name" value="Peptidase_S9"/>
    <property type="match status" value="1"/>
</dbReference>
<keyword evidence="5" id="KW-1185">Reference proteome</keyword>
<dbReference type="SUPFAM" id="SSF82171">
    <property type="entry name" value="DPP6 N-terminal domain-like"/>
    <property type="match status" value="1"/>
</dbReference>
<feature type="domain" description="Peptidase S9 prolyl oligopeptidase catalytic" evidence="3">
    <location>
        <begin position="457"/>
        <end position="665"/>
    </location>
</feature>
<dbReference type="Proteomes" id="UP001589858">
    <property type="component" value="Unassembled WGS sequence"/>
</dbReference>
<dbReference type="InterPro" id="IPR029058">
    <property type="entry name" value="AB_hydrolase_fold"/>
</dbReference>
<gene>
    <name evidence="4" type="ORF">ACFFF8_19845</name>
</gene>
<feature type="signal peptide" evidence="2">
    <location>
        <begin position="1"/>
        <end position="27"/>
    </location>
</feature>
<dbReference type="GO" id="GO:0016787">
    <property type="term" value="F:hydrolase activity"/>
    <property type="evidence" value="ECO:0007669"/>
    <property type="project" value="UniProtKB-KW"/>
</dbReference>
<organism evidence="4 5">
    <name type="scientific">Novosphingobium clariflavum</name>
    <dbReference type="NCBI Taxonomy" id="2029884"/>
    <lineage>
        <taxon>Bacteria</taxon>
        <taxon>Pseudomonadati</taxon>
        <taxon>Pseudomonadota</taxon>
        <taxon>Alphaproteobacteria</taxon>
        <taxon>Sphingomonadales</taxon>
        <taxon>Sphingomonadaceae</taxon>
        <taxon>Novosphingobium</taxon>
    </lineage>
</organism>
<dbReference type="PANTHER" id="PTHR42776:SF27">
    <property type="entry name" value="DIPEPTIDYL PEPTIDASE FAMILY MEMBER 6"/>
    <property type="match status" value="1"/>
</dbReference>
<feature type="chain" id="PRO_5045101314" evidence="2">
    <location>
        <begin position="28"/>
        <end position="669"/>
    </location>
</feature>
<dbReference type="SUPFAM" id="SSF53474">
    <property type="entry name" value="alpha/beta-Hydrolases"/>
    <property type="match status" value="1"/>
</dbReference>
<name>A0ABV6SC59_9SPHN</name>
<comment type="caution">
    <text evidence="4">The sequence shown here is derived from an EMBL/GenBank/DDBJ whole genome shotgun (WGS) entry which is preliminary data.</text>
</comment>
<dbReference type="Gene3D" id="3.40.50.1820">
    <property type="entry name" value="alpha/beta hydrolase"/>
    <property type="match status" value="1"/>
</dbReference>
<sequence length="669" mass="71811">MTTPGRWALAALTTIIPPILAAQPALAADGSAAIPPAGQPAAAPAVSGPPPLDAYGELPRVEDAALSPDGTNIASINQVDGQSRLLVVDEAGKLLVNASTGSGKVRAIEWADNETMLLTTSSTVAMSGFAAYKYELTGTFVVPLKGGQPGMVFAKNPEIADTTRGRYGIRTIGGRTVGFFGGIALSKSMEGDTFARHGRTTLYAVDLKTNRPRTVAAPPSEDHRRDWLVDASGQVAVALDIDQKDGTWKVTAPQGAELARGVDPSGHVSLFCFGKDGTTAIYAIDDSKGASHWYEVPLAGGEAHEIFADTKIARIFVDSANGRLLGYQIDAEVPKTVMYDLHKQTALDKIFRAFAGRNPRLVDWTPDFSQVLLRTSGNKDSGTWYFVDVRTSRAGPFGYERPQITPEQVGRISMVAYTAADGLKMDGVLTLPPGREAKNLPVVVLPHGGPAAEDKPGFDWWAQAFASRGYAVFQPNFRGSTGRTDAFRHAGDGQWGRKMQTDISDGLAELVKRGIADPRRACIVGASYGGYAALAGVTLQQGLYKCAVAVAGVADVRLMYDTDVRENGDSQMTREALRQQLGDPAGYDAISPRRFAAKADAPVLLIHGKDDTVVAYRQSTIMADALKDAGKPYEMVTLASEDHWLSREETRKRMLSETMRFVQKYNPAD</sequence>
<evidence type="ECO:0000313" key="5">
    <source>
        <dbReference type="Proteomes" id="UP001589858"/>
    </source>
</evidence>
<accession>A0ABV6SC59</accession>
<evidence type="ECO:0000256" key="2">
    <source>
        <dbReference type="SAM" id="SignalP"/>
    </source>
</evidence>
<keyword evidence="2" id="KW-0732">Signal</keyword>
<protein>
    <submittedName>
        <fullName evidence="4">Alpha/beta fold hydrolase</fullName>
    </submittedName>
</protein>
<dbReference type="InterPro" id="IPR001375">
    <property type="entry name" value="Peptidase_S9_cat"/>
</dbReference>
<evidence type="ECO:0000313" key="4">
    <source>
        <dbReference type="EMBL" id="MFC0686841.1"/>
    </source>
</evidence>
<dbReference type="RefSeq" id="WP_267223498.1">
    <property type="nucleotide sequence ID" value="NZ_JAPCWC010000023.1"/>
</dbReference>
<proteinExistence type="predicted"/>
<reference evidence="4 5" key="1">
    <citation type="submission" date="2024-09" db="EMBL/GenBank/DDBJ databases">
        <authorList>
            <person name="Sun Q."/>
            <person name="Mori K."/>
        </authorList>
    </citation>
    <scope>NUCLEOTIDE SEQUENCE [LARGE SCALE GENOMIC DNA]</scope>
    <source>
        <strain evidence="4 5">CICC 11035S</strain>
    </source>
</reference>
<evidence type="ECO:0000259" key="3">
    <source>
        <dbReference type="Pfam" id="PF00326"/>
    </source>
</evidence>
<keyword evidence="1 4" id="KW-0378">Hydrolase</keyword>
<dbReference type="EMBL" id="JBHLTM010000076">
    <property type="protein sequence ID" value="MFC0686841.1"/>
    <property type="molecule type" value="Genomic_DNA"/>
</dbReference>
<evidence type="ECO:0000256" key="1">
    <source>
        <dbReference type="ARBA" id="ARBA00022801"/>
    </source>
</evidence>